<organism evidence="7 8">
    <name type="scientific">Parastrongyloides trichosuri</name>
    <name type="common">Possum-specific nematode worm</name>
    <dbReference type="NCBI Taxonomy" id="131310"/>
    <lineage>
        <taxon>Eukaryota</taxon>
        <taxon>Metazoa</taxon>
        <taxon>Ecdysozoa</taxon>
        <taxon>Nematoda</taxon>
        <taxon>Chromadorea</taxon>
        <taxon>Rhabditida</taxon>
        <taxon>Tylenchina</taxon>
        <taxon>Panagrolaimomorpha</taxon>
        <taxon>Strongyloidoidea</taxon>
        <taxon>Strongyloididae</taxon>
        <taxon>Parastrongyloides</taxon>
    </lineage>
</organism>
<evidence type="ECO:0000313" key="7">
    <source>
        <dbReference type="Proteomes" id="UP000038045"/>
    </source>
</evidence>
<dbReference type="SUPFAM" id="SSF52540">
    <property type="entry name" value="P-loop containing nucleoside triphosphate hydrolases"/>
    <property type="match status" value="1"/>
</dbReference>
<dbReference type="InterPro" id="IPR024743">
    <property type="entry name" value="Dynein_HC_stalk"/>
</dbReference>
<feature type="domain" description="Dynein heavy chain linker" evidence="4">
    <location>
        <begin position="641"/>
        <end position="1008"/>
    </location>
</feature>
<dbReference type="GO" id="GO:0045505">
    <property type="term" value="F:dynein intermediate chain binding"/>
    <property type="evidence" value="ECO:0007669"/>
    <property type="project" value="InterPro"/>
</dbReference>
<dbReference type="InterPro" id="IPR026983">
    <property type="entry name" value="DHC"/>
</dbReference>
<proteinExistence type="inferred from homology"/>
<dbReference type="Pfam" id="PF08393">
    <property type="entry name" value="DHC_N2"/>
    <property type="match status" value="1"/>
</dbReference>
<dbReference type="PANTHER" id="PTHR45703:SF36">
    <property type="entry name" value="DYNEIN HEAVY CHAIN, CYTOPLASMIC"/>
    <property type="match status" value="1"/>
</dbReference>
<dbReference type="InterPro" id="IPR024317">
    <property type="entry name" value="Dynein_heavy_chain_D4_dom"/>
</dbReference>
<dbReference type="PANTHER" id="PTHR45703">
    <property type="entry name" value="DYNEIN HEAVY CHAIN"/>
    <property type="match status" value="1"/>
</dbReference>
<evidence type="ECO:0000256" key="1">
    <source>
        <dbReference type="ARBA" id="ARBA00008887"/>
    </source>
</evidence>
<feature type="domain" description="Dynein heavy chain coiled coil stalk" evidence="5">
    <location>
        <begin position="2462"/>
        <end position="2670"/>
    </location>
</feature>
<dbReference type="STRING" id="131310.A0A0N4ZFA2"/>
<dbReference type="Gene3D" id="1.20.920.30">
    <property type="match status" value="1"/>
</dbReference>
<evidence type="ECO:0000313" key="8">
    <source>
        <dbReference type="WBParaSite" id="PTRK_0000643300.1"/>
    </source>
</evidence>
<protein>
    <submittedName>
        <fullName evidence="8">Dynein heavy chain</fullName>
    </submittedName>
</protein>
<comment type="similarity">
    <text evidence="1">Belongs to the dynein heavy chain family.</text>
</comment>
<dbReference type="GO" id="GO:0051959">
    <property type="term" value="F:dynein light intermediate chain binding"/>
    <property type="evidence" value="ECO:0007669"/>
    <property type="project" value="InterPro"/>
</dbReference>
<feature type="domain" description="Dynein heavy chain AAA module D4" evidence="6">
    <location>
        <begin position="2106"/>
        <end position="2204"/>
    </location>
</feature>
<dbReference type="GO" id="GO:0007018">
    <property type="term" value="P:microtubule-based movement"/>
    <property type="evidence" value="ECO:0007669"/>
    <property type="project" value="InterPro"/>
</dbReference>
<dbReference type="Pfam" id="PF12777">
    <property type="entry name" value="MT"/>
    <property type="match status" value="1"/>
</dbReference>
<dbReference type="Pfam" id="PF12780">
    <property type="entry name" value="AAA_8"/>
    <property type="match status" value="1"/>
</dbReference>
<accession>A0A0N4ZFA2</accession>
<keyword evidence="2" id="KW-0175">Coiled coil</keyword>
<evidence type="ECO:0000259" key="5">
    <source>
        <dbReference type="Pfam" id="PF12777"/>
    </source>
</evidence>
<dbReference type="Gene3D" id="3.40.50.300">
    <property type="entry name" value="P-loop containing nucleotide triphosphate hydrolases"/>
    <property type="match status" value="1"/>
</dbReference>
<dbReference type="Gene3D" id="1.20.920.20">
    <property type="match status" value="1"/>
</dbReference>
<dbReference type="Proteomes" id="UP000038045">
    <property type="component" value="Unplaced"/>
</dbReference>
<dbReference type="InterPro" id="IPR027417">
    <property type="entry name" value="P-loop_NTPase"/>
</dbReference>
<name>A0A0N4ZFA2_PARTI</name>
<feature type="region of interest" description="Disordered" evidence="3">
    <location>
        <begin position="1340"/>
        <end position="1364"/>
    </location>
</feature>
<reference evidence="8" key="1">
    <citation type="submission" date="2017-02" db="UniProtKB">
        <authorList>
            <consortium name="WormBaseParasite"/>
        </authorList>
    </citation>
    <scope>IDENTIFICATION</scope>
</reference>
<dbReference type="WBParaSite" id="PTRK_0000643300.1">
    <property type="protein sequence ID" value="PTRK_0000643300.1"/>
    <property type="gene ID" value="PTRK_0000643300"/>
</dbReference>
<dbReference type="GO" id="GO:0030286">
    <property type="term" value="C:dynein complex"/>
    <property type="evidence" value="ECO:0007669"/>
    <property type="project" value="InterPro"/>
</dbReference>
<sequence length="3030" mass="356954">MDSFNEFKEDISKRFPNIIGTPTLVKVKFKDKLFNKTFTFNSLAPGYVSESLERYNERRRNRKVKRIVRKKLIEWYIKEKEEELEVKKIFSTTTIDGGYAIAWYNYIKKYPLNNNEKSKDFYHIYSISNDGYFISQQASSLISCYSNESIDDEDIANVSSFTSRIVKECQVWFGVGERIAIVEYKLGKYYKFFYEYRDKVEVLMKEVEKNKKRFCMMIKTSSYTRKMIRNFVEKKNCLVFDWNKLINNEKNLMLSKIKISVFEKISNFKKCLENDLYPSITQIQSRLAEIGLEHEMTRTVYNTIIKYLENLKSCNGIINVECFIINNVLSFRSDKIKEDLKAPIKELCRLKYVKISYDDIEDWEFSCELLVDNYLDSNKILQNPILNEYSDIILFDHDLEEIHEENGISYYIYWKELKQKLKNKNSYVISGPFYINTTKAISLIYERVEKKLKHAHDLLVTNFVQKATKIYDKLFIINKHLSFRSMKPELMLQNRFEVMNIKKDFLTDTVNELCDLFTIMHDLLDVLSYDGFDKVRMADIVSLRLQLPGKFLDHDMFFQRRLNIFYQFVKNQQTIMKNESSAVNEKLKILTTFSNPQEVKEYIKIIEELEPSLKKLLKNIETLNIYEKGVNFTKTKFYQIESLSNHIINIKKLYAITIEFQEYQETYWGRIRYNANIPEAKIKAEYFIEYINDLSLTLDNSKASKYFCNQLLQDIEKFKNSFDIIEILSSSRLQMRHWLKISDIIGFDITEYINSNVKELIKLNLNNFLHLLKPITFVAEREGIVNDQLLKLNTFWSSERIILEENGFWKLFLPVNLENIIHIASEHVKILESFIKNEKLEDMSKSPFSLQNQQWLKQLNEVLEITKKWNFCLMRWKKLGPIIKFNIKVLQKEFYNFRVCGKYFKLLQKYIEEESLVIKLKEGKHVKCWINLSEKHLNELMISFEKFLNSIRKSSIRLGLLSDMNLLILLQEQPLEEFLKNVKRLCFLNIKELKLNGSGKYLIVKSLDDQEIFINRDEISFLEYSNNLSLIDKILILENSINNKICELASSFTRKIDNKSILSNLEEERLIPRISRILYDRFSKKSSSEYAFNYLLTENKYLKLLSKGDRKEVPVVINFIPVVNFDKKYYNLSLNFASNWSQGKIPIIRGNSYNGRLIIQEIQFVTFADLHFINCHPFISDNAIYHILGCLKQHSTLVILENYDQLLPRIRYLLFNEICKIVTHDPCPNLVMISNITTKEENQFQGNFFIEFINNSFNVREHTNNSGILKTRNSPSQRTANTDSSNGKVQTPTSIPRRLSNFSSINGQQRNSITSIKSPKTIAENLITLIKPKKQQNIGKTPLKNYITHSRNSQRKYSTTSQSYSSNDSTKISFQDINRNTINNDNISKLNSISFIGHSSKSTLIEMMKSNNYLCKWIYFDTFTCYQLIHSNKEFGNDPEGYLIECLKKLDIEENKDGKFLIFCGRRHFNDHFPFISSLFTKNISVNIEKEKNTNIIDDNDSIISSGSNNINNNENKGFFIPPPYLTLPDGSNYIVNDDIKILLCLPGVLDINKSDIEWIRRCEVQSIILEGMSDHSLVDVWIENNDKINDIISSSSSYMEVISSTFEYLIQPLWNFVSPSFYVSPSLLMEYIMEELKQNMKNINSNNYGEILRFTILSLSMNYLIIYYPFSNDLNLLNNFIHEIYEEAENNFLVGIKIPSMIIDFKISNYDFNKWVEWKNEITYKTVIDKDISLSEIIITYPHLDRLLTYCIRSFRNKHLLIFGDRCCGKSTFIKRMTKIFKDDGMKYKVIWLDTCDRNNLIKIQIKFFKIIEDVEKNDGNFETVIIIDNFSFNEYIISLIELFLDQYLIILPNGKTKKYNTIGEKVKFILILQDQKEVINIKKYDMFHEKFYILPLRYLRKEEIEEILINLFEYHLELKSFSSEYQSFIVSLSKATIDILNIKDILLIKFIKIIKGIMFSYPETAPDLDSFCRLWIHEIIRVCYDSIDNKIEKENLIKKIENALSKYYSSSFEILFEKTNNDIDEDIYNFNYLKDDLNYQGTIVKNNKKKIFKIDSLLYTEVSNGIDVIEGIPYGILYNTNDFTSHMSNLVYELYRSNNIKKPMNLIINEYIANQCQRIMRISRMSNEHMVIVGEVGSGRRSCVKLSNFALVGYIEYIYISTSSIESFEESWRNGINKIIESVASSNVITTLLFIFDDNIKKIPLHNFLMIKQWFESYDIMEFLSEDMLLKLGEKIVEAEKGLATQEQGSNIRLPGQRKPRFLPIEAMKDLDILKYTLSQRFSDLTHGIFLVPPGYENLFSWCSINYFSPINLPDISSILGRQLQDLVKKEYDNNILINIIKKICDETEELINGIHTNNLKKLYNVNMRNHFQLTSTFVQVFNKKYLKLHGMYKTFETAIGTMKIINELSTIGGDIDNEELEKDLENEELSYLMLSRERNKKRDEYNEIEDILEKLNKEKAESLNEVVKYQMKIKEKLEEPNELLENVKKSLVTFNWNDFKKLSFLKKPSVIVRNVVDGIRMLVETKYKPSKNTINNWNGCQRFLRSKNLIDKLINFNTTAVDDKLLGGVKRYSEVKLYRINQIVDENKLAFILCKWLIGVIHYVEIDKGLGDDKNVFFRLNDNIKNLNIKIEKLVIEKEIVNKRLEYLNYQVKECEFEVAKLRKQLDYRVRGSKVINNVYSIINNWKEKLTILCEILKNLIGNTLLYSSFYTLTSYLSSDVKLRALTIWKGILEVNGILYNEKYTDNDYFLRESFIEVSWKDKWPLITPEISKKENSLFVSQSELLKNKILKFYPKAYVIDFNSIDKNQEEFDKKIVNISLHSINTISNGNKNVEKEDNNNNEMMLESLWNKKSLIVDTLKALRNGNELILMNIPCSPPVSWSNLIEREIDVIMLQEDNIKKKDEENKKNIYNIQAEVILQFPYKKVAVNKKFKLFIICEKDINLIDISFLRKIWPVTINEGMDLQQSSNYTLEEEVIENLINEDEEFLLKKMNDYSSNDILESHELTEQVIHHGRSYFSHQNSRTF</sequence>
<dbReference type="InterPro" id="IPR042222">
    <property type="entry name" value="Dynein_2_N"/>
</dbReference>
<dbReference type="Gene3D" id="1.20.140.100">
    <property type="entry name" value="Dynein heavy chain, N-terminal domain 2"/>
    <property type="match status" value="1"/>
</dbReference>
<evidence type="ECO:0000259" key="4">
    <source>
        <dbReference type="Pfam" id="PF08393"/>
    </source>
</evidence>
<evidence type="ECO:0000256" key="2">
    <source>
        <dbReference type="SAM" id="Coils"/>
    </source>
</evidence>
<feature type="region of interest" description="Disordered" evidence="3">
    <location>
        <begin position="1266"/>
        <end position="1315"/>
    </location>
</feature>
<keyword evidence="7" id="KW-1185">Reference proteome</keyword>
<evidence type="ECO:0000259" key="6">
    <source>
        <dbReference type="Pfam" id="PF12780"/>
    </source>
</evidence>
<feature type="coiled-coil region" evidence="2">
    <location>
        <begin position="2420"/>
        <end position="2475"/>
    </location>
</feature>
<feature type="compositionally biased region" description="Low complexity" evidence="3">
    <location>
        <begin position="1355"/>
        <end position="1364"/>
    </location>
</feature>
<evidence type="ECO:0000256" key="3">
    <source>
        <dbReference type="SAM" id="MobiDB-lite"/>
    </source>
</evidence>
<dbReference type="InterPro" id="IPR013602">
    <property type="entry name" value="Dynein_heavy_linker"/>
</dbReference>